<dbReference type="InParanoid" id="B9TJY8"/>
<evidence type="ECO:0000259" key="1">
    <source>
        <dbReference type="Pfam" id="PF13817"/>
    </source>
</evidence>
<sequence>MGPLVLYCEDGLVEISKALPKTLYVASIGEEKLPVCRLRQWKREGRAMYDLIGTCKLDGVNPFTYFEYVLTHIADYKVNRIDELLSWTVIQKLRTERLPLTSNV</sequence>
<accession>B9TJY8</accession>
<evidence type="ECO:0000313" key="3">
    <source>
        <dbReference type="Proteomes" id="UP000008311"/>
    </source>
</evidence>
<dbReference type="InterPro" id="IPR039552">
    <property type="entry name" value="IS66_C"/>
</dbReference>
<proteinExistence type="predicted"/>
<dbReference type="AlphaFoldDB" id="B9TJY8"/>
<protein>
    <recommendedName>
        <fullName evidence="1">Transposase IS66 C-terminal domain-containing protein</fullName>
    </recommendedName>
</protein>
<dbReference type="Pfam" id="PF13817">
    <property type="entry name" value="DDE_Tnp_IS66_C"/>
    <property type="match status" value="1"/>
</dbReference>
<name>B9TJY8_RICCO</name>
<dbReference type="Proteomes" id="UP000008311">
    <property type="component" value="Unassembled WGS sequence"/>
</dbReference>
<reference evidence="3" key="1">
    <citation type="journal article" date="2010" name="Nat. Biotechnol.">
        <title>Draft genome sequence of the oilseed species Ricinus communis.</title>
        <authorList>
            <person name="Chan A.P."/>
            <person name="Crabtree J."/>
            <person name="Zhao Q."/>
            <person name="Lorenzi H."/>
            <person name="Orvis J."/>
            <person name="Puiu D."/>
            <person name="Melake-Berhan A."/>
            <person name="Jones K.M."/>
            <person name="Redman J."/>
            <person name="Chen G."/>
            <person name="Cahoon E.B."/>
            <person name="Gedil M."/>
            <person name="Stanke M."/>
            <person name="Haas B.J."/>
            <person name="Wortman J.R."/>
            <person name="Fraser-Liggett C.M."/>
            <person name="Ravel J."/>
            <person name="Rabinowicz P.D."/>
        </authorList>
    </citation>
    <scope>NUCLEOTIDE SEQUENCE [LARGE SCALE GENOMIC DNA]</scope>
    <source>
        <strain evidence="3">cv. Hale</strain>
    </source>
</reference>
<organism evidence="2 3">
    <name type="scientific">Ricinus communis</name>
    <name type="common">Castor bean</name>
    <dbReference type="NCBI Taxonomy" id="3988"/>
    <lineage>
        <taxon>Eukaryota</taxon>
        <taxon>Viridiplantae</taxon>
        <taxon>Streptophyta</taxon>
        <taxon>Embryophyta</taxon>
        <taxon>Tracheophyta</taxon>
        <taxon>Spermatophyta</taxon>
        <taxon>Magnoliopsida</taxon>
        <taxon>eudicotyledons</taxon>
        <taxon>Gunneridae</taxon>
        <taxon>Pentapetalae</taxon>
        <taxon>rosids</taxon>
        <taxon>fabids</taxon>
        <taxon>Malpighiales</taxon>
        <taxon>Euphorbiaceae</taxon>
        <taxon>Acalyphoideae</taxon>
        <taxon>Acalypheae</taxon>
        <taxon>Ricinus</taxon>
    </lineage>
</organism>
<keyword evidence="3" id="KW-1185">Reference proteome</keyword>
<evidence type="ECO:0000313" key="2">
    <source>
        <dbReference type="EMBL" id="EEF23825.1"/>
    </source>
</evidence>
<gene>
    <name evidence="2" type="ORF">RCOM_1846910</name>
</gene>
<feature type="domain" description="Transposase IS66 C-terminal" evidence="1">
    <location>
        <begin position="51"/>
        <end position="87"/>
    </location>
</feature>
<dbReference type="EMBL" id="EQ984526">
    <property type="protein sequence ID" value="EEF23825.1"/>
    <property type="molecule type" value="Genomic_DNA"/>
</dbReference>